<sequence length="175" mass="19017">MSASAKPPAALARFSEPELEMLAKTADALSAYLGQPVLAEVAEGEEGTEWVAFGVALDESDADEDERPHMQMGGAGARILGGRGGLPDTATQAYDCLYLWAIQISLAEGERFIKIDQEGEECAWSDVLSDVLPFDLNENAEDVLDDDEDEDEDEDEDDGGGHEDHHDHGHRGHRH</sequence>
<keyword evidence="5" id="KW-1185">Reference proteome</keyword>
<evidence type="ECO:0000313" key="5">
    <source>
        <dbReference type="Proteomes" id="UP000092950"/>
    </source>
</evidence>
<dbReference type="Proteomes" id="UP000053096">
    <property type="component" value="Unassembled WGS sequence"/>
</dbReference>
<dbReference type="OrthoDB" id="8684364at2"/>
<protein>
    <submittedName>
        <fullName evidence="3">Uncharacterized protein</fullName>
    </submittedName>
</protein>
<dbReference type="EMBL" id="CP016440">
    <property type="protein sequence ID" value="ANY17449.1"/>
    <property type="molecule type" value="Genomic_DNA"/>
</dbReference>
<dbReference type="KEGG" id="bpdz:BBN53_17150"/>
<accession>A0A0J6C8G7</accession>
<evidence type="ECO:0000313" key="2">
    <source>
        <dbReference type="EMBL" id="ANY17449.1"/>
    </source>
</evidence>
<dbReference type="RefSeq" id="WP_043213321.1">
    <property type="nucleotide sequence ID" value="NZ_CAJGUP010000212.1"/>
</dbReference>
<name>A0A0J6C8G7_9BORD</name>
<accession>A0A0M7ESD5</accession>
<reference evidence="3 4" key="1">
    <citation type="submission" date="2015-09" db="EMBL/GenBank/DDBJ databases">
        <authorList>
            <person name="Jackson K.R."/>
            <person name="Lunt B.L."/>
            <person name="Fisher J.N.B."/>
            <person name="Gardner A.V."/>
            <person name="Bailey M.E."/>
            <person name="Deus L.M."/>
            <person name="Earl A.S."/>
            <person name="Gibby P.D."/>
            <person name="Hartmann K.A."/>
            <person name="Liu J.E."/>
            <person name="Manci A.M."/>
            <person name="Nielsen D.A."/>
            <person name="Solomon M.B."/>
            <person name="Breakwell D.P."/>
            <person name="Burnett S.H."/>
            <person name="Grose J.H."/>
        </authorList>
    </citation>
    <scope>NUCLEOTIDE SEQUENCE [LARGE SCALE GENOMIC DNA]</scope>
    <source>
        <strain evidence="3 4">2789STDY5608636</strain>
    </source>
</reference>
<feature type="region of interest" description="Disordered" evidence="1">
    <location>
        <begin position="135"/>
        <end position="175"/>
    </location>
</feature>
<organism evidence="3 4">
    <name type="scientific">Bordetella pseudohinzii</name>
    <dbReference type="NCBI Taxonomy" id="1331258"/>
    <lineage>
        <taxon>Bacteria</taxon>
        <taxon>Pseudomonadati</taxon>
        <taxon>Pseudomonadota</taxon>
        <taxon>Betaproteobacteria</taxon>
        <taxon>Burkholderiales</taxon>
        <taxon>Alcaligenaceae</taxon>
        <taxon>Bordetella</taxon>
    </lineage>
</organism>
<gene>
    <name evidence="2" type="ORF">BBN53_17150</name>
    <name evidence="3" type="ORF">ERS370011_01887</name>
</gene>
<dbReference type="Proteomes" id="UP000092950">
    <property type="component" value="Chromosome"/>
</dbReference>
<evidence type="ECO:0000313" key="3">
    <source>
        <dbReference type="EMBL" id="CUI71391.1"/>
    </source>
</evidence>
<dbReference type="AlphaFoldDB" id="A0A0J6C8G7"/>
<evidence type="ECO:0000256" key="1">
    <source>
        <dbReference type="SAM" id="MobiDB-lite"/>
    </source>
</evidence>
<proteinExistence type="predicted"/>
<evidence type="ECO:0000313" key="4">
    <source>
        <dbReference type="Proteomes" id="UP000053096"/>
    </source>
</evidence>
<reference evidence="2 5" key="2">
    <citation type="submission" date="2016-07" db="EMBL/GenBank/DDBJ databases">
        <title>Complete genome sequences of Bordetella pseudohinzii.</title>
        <authorList>
            <person name="Spilker T."/>
            <person name="Darrah R."/>
            <person name="LiPuma J.J."/>
        </authorList>
    </citation>
    <scope>NUCLEOTIDE SEQUENCE [LARGE SCALE GENOMIC DNA]</scope>
    <source>
        <strain evidence="2 5">HI4681</strain>
    </source>
</reference>
<feature type="compositionally biased region" description="Acidic residues" evidence="1">
    <location>
        <begin position="138"/>
        <end position="158"/>
    </location>
</feature>
<dbReference type="EMBL" id="CYTV01000004">
    <property type="protein sequence ID" value="CUI71391.1"/>
    <property type="molecule type" value="Genomic_DNA"/>
</dbReference>